<organism evidence="10">
    <name type="scientific">Cyberlindnera fabianii</name>
    <name type="common">Yeast</name>
    <name type="synonym">Hansenula fabianii</name>
    <dbReference type="NCBI Taxonomy" id="36022"/>
    <lineage>
        <taxon>Eukaryota</taxon>
        <taxon>Fungi</taxon>
        <taxon>Dikarya</taxon>
        <taxon>Ascomycota</taxon>
        <taxon>Saccharomycotina</taxon>
        <taxon>Saccharomycetes</taxon>
        <taxon>Phaffomycetales</taxon>
        <taxon>Phaffomycetaceae</taxon>
        <taxon>Cyberlindnera</taxon>
    </lineage>
</organism>
<keyword evidence="4 9" id="KW-0812">Transmembrane</keyword>
<dbReference type="GO" id="GO:0035673">
    <property type="term" value="F:oligopeptide transmembrane transporter activity"/>
    <property type="evidence" value="ECO:0007669"/>
    <property type="project" value="InterPro"/>
</dbReference>
<comment type="subcellular location">
    <subcellularLocation>
        <location evidence="1">Membrane</location>
        <topology evidence="1">Multi-pass membrane protein</topology>
    </subcellularLocation>
</comment>
<dbReference type="AlphaFoldDB" id="A0A061ATV0"/>
<evidence type="ECO:0000256" key="4">
    <source>
        <dbReference type="ARBA" id="ARBA00022692"/>
    </source>
</evidence>
<dbReference type="PANTHER" id="PTHR22601">
    <property type="entry name" value="ISP4 LIKE PROTEIN"/>
    <property type="match status" value="1"/>
</dbReference>
<protein>
    <submittedName>
        <fullName evidence="10">CYFA0S02e06238g1_1</fullName>
    </submittedName>
</protein>
<keyword evidence="6" id="KW-0653">Protein transport</keyword>
<feature type="transmembrane region" description="Helical" evidence="9">
    <location>
        <begin position="339"/>
        <end position="359"/>
    </location>
</feature>
<dbReference type="GO" id="GO:0016020">
    <property type="term" value="C:membrane"/>
    <property type="evidence" value="ECO:0007669"/>
    <property type="project" value="UniProtKB-SubCell"/>
</dbReference>
<feature type="transmembrane region" description="Helical" evidence="9">
    <location>
        <begin position="552"/>
        <end position="571"/>
    </location>
</feature>
<evidence type="ECO:0000256" key="5">
    <source>
        <dbReference type="ARBA" id="ARBA00022856"/>
    </source>
</evidence>
<keyword evidence="3" id="KW-0813">Transport</keyword>
<proteinExistence type="inferred from homology"/>
<feature type="transmembrane region" description="Helical" evidence="9">
    <location>
        <begin position="655"/>
        <end position="678"/>
    </location>
</feature>
<dbReference type="InterPro" id="IPR004648">
    <property type="entry name" value="Oligpept_transpt"/>
</dbReference>
<dbReference type="PhylomeDB" id="A0A061ATV0"/>
<keyword evidence="8 9" id="KW-0472">Membrane</keyword>
<name>A0A061ATV0_CYBFA</name>
<accession>A0A061ATV0</accession>
<feature type="transmembrane region" description="Helical" evidence="9">
    <location>
        <begin position="806"/>
        <end position="824"/>
    </location>
</feature>
<evidence type="ECO:0000256" key="7">
    <source>
        <dbReference type="ARBA" id="ARBA00022989"/>
    </source>
</evidence>
<evidence type="ECO:0000256" key="2">
    <source>
        <dbReference type="ARBA" id="ARBA00008807"/>
    </source>
</evidence>
<sequence>MPCVFGKLAYQCSDCKRSVQSSPDTNITIPAQTCQASFLRHLSHNTHDTNLPIPYIELDTMAEEKTKVVSSKEEVISSDDYIHEVGSHDQIDEVGVPVWDEEAARAYYNTLDPESVDYLLEQTGHGTTLDEKDHLTPDLLYILSKLVNMTDERAIEIFKSTIYDHDDDANFRVEDWTFINEIVNGQLDINDPTINFRARLTATLYHYHSVYPEVRAVTDIYNDPSEPCETIRSYTLSIIWVIIASGVNEFFYHRQPSIKLSSSVLSILMYPCGKAWEYVMPNVHIPWFGGKRIPLNPGPYSYKEQMFATLFTGVSSATVYVSSNILTQKVFYKNDWVDFGFQILLTLSTQCLGLSFAGMMRKFVIYPARAMWPTQLPTMALNRALLRPERKEMIHGWKISKFNFFWIVFAGMFVYFWIPDYLFQALSTFNWMNWIAPNNFNLAMVTGTNSGLGLNPWTTFDWNIIAFAFYPLATPVATVLNMYAGCIVGFFIIIGLYYTNVKWTAYLPINSNGIFTNTGESYQVTEILGDNGLMDLEKYQAYSPPFYSASNLLVYGAFFAVYPLSFFWNCFKEWTTIARAFKMIIIEVHELAAGFSFKSLFKTETHTYKKFNDAHSKMMMKYKEVPDWYYLVILVISFVLGVICVEVYPDSKTPVWGLVFVIVINAVFLIPFSVLLAVTGAQLGLNVLVELIIGYALQGNGIALMTLKAYGYNIDGQADNFISSLKIGHYAKIPPRAVFRAQMIGTIIQAFVTLGVLNWSVSNIEDFCQPHQAQKFTCPSERTFYSASVFWGVIGPKLVFSGIYPEIRWCFLIGFLAALVFIGLRYFCINQKWYQYFRYFEPTVFIIGILNIYAPYNLAYITPGVYFSLFFMWFVRKRYIAWFEKYNYVLSAGLDAGVAFGAVIIFFAVQYHAKNIDWWGNTVSYEGIEGGAGQQTLKDITETVRGYFGPAHGSYPLP</sequence>
<reference evidence="10" key="1">
    <citation type="journal article" date="2014" name="Genome Announc.">
        <title>Genome sequence of the yeast Cyberlindnera fabianii (Hansenula fabianii).</title>
        <authorList>
            <person name="Freel K.C."/>
            <person name="Sarilar V."/>
            <person name="Neuveglise C."/>
            <person name="Devillers H."/>
            <person name="Friedrich A."/>
            <person name="Schacherer J."/>
        </authorList>
    </citation>
    <scope>NUCLEOTIDE SEQUENCE</scope>
    <source>
        <strain evidence="10">YJS4271</strain>
    </source>
</reference>
<keyword evidence="7 9" id="KW-1133">Transmembrane helix</keyword>
<dbReference type="GO" id="GO:0015031">
    <property type="term" value="P:protein transport"/>
    <property type="evidence" value="ECO:0007669"/>
    <property type="project" value="UniProtKB-KW"/>
</dbReference>
<comment type="similarity">
    <text evidence="2">Belongs to the oligopeptide OPT transporter family.</text>
</comment>
<feature type="transmembrane region" description="Helical" evidence="9">
    <location>
        <begin position="399"/>
        <end position="418"/>
    </location>
</feature>
<feature type="transmembrane region" description="Helical" evidence="9">
    <location>
        <begin position="888"/>
        <end position="909"/>
    </location>
</feature>
<evidence type="ECO:0000256" key="8">
    <source>
        <dbReference type="ARBA" id="ARBA00023136"/>
    </source>
</evidence>
<evidence type="ECO:0000256" key="6">
    <source>
        <dbReference type="ARBA" id="ARBA00022927"/>
    </source>
</evidence>
<dbReference type="NCBIfam" id="TIGR00727">
    <property type="entry name" value="ISP4_OPT"/>
    <property type="match status" value="1"/>
</dbReference>
<feature type="transmembrane region" description="Helical" evidence="9">
    <location>
        <begin position="860"/>
        <end position="876"/>
    </location>
</feature>
<feature type="transmembrane region" description="Helical" evidence="9">
    <location>
        <begin position="480"/>
        <end position="498"/>
    </location>
</feature>
<dbReference type="OrthoDB" id="9986677at2759"/>
<dbReference type="InterPro" id="IPR004813">
    <property type="entry name" value="OPT"/>
</dbReference>
<feature type="transmembrane region" description="Helical" evidence="9">
    <location>
        <begin position="737"/>
        <end position="757"/>
    </location>
</feature>
<evidence type="ECO:0000256" key="3">
    <source>
        <dbReference type="ARBA" id="ARBA00022448"/>
    </source>
</evidence>
<feature type="transmembrane region" description="Helical" evidence="9">
    <location>
        <begin position="628"/>
        <end position="649"/>
    </location>
</feature>
<dbReference type="Pfam" id="PF03169">
    <property type="entry name" value="OPT"/>
    <property type="match status" value="1"/>
</dbReference>
<dbReference type="NCBIfam" id="TIGR00728">
    <property type="entry name" value="OPT_sfam"/>
    <property type="match status" value="1"/>
</dbReference>
<feature type="transmembrane region" description="Helical" evidence="9">
    <location>
        <begin position="454"/>
        <end position="473"/>
    </location>
</feature>
<dbReference type="VEuPathDB" id="FungiDB:BON22_0065"/>
<keyword evidence="5" id="KW-0571">Peptide transport</keyword>
<evidence type="ECO:0000313" key="10">
    <source>
        <dbReference type="EMBL" id="CDR38815.1"/>
    </source>
</evidence>
<gene>
    <name evidence="10" type="ORF">CYFA0S_02e06238g</name>
</gene>
<feature type="transmembrane region" description="Helical" evidence="9">
    <location>
        <begin position="836"/>
        <end position="854"/>
    </location>
</feature>
<evidence type="ECO:0000256" key="9">
    <source>
        <dbReference type="SAM" id="Phobius"/>
    </source>
</evidence>
<dbReference type="EMBL" id="LK052887">
    <property type="protein sequence ID" value="CDR38815.1"/>
    <property type="molecule type" value="Genomic_DNA"/>
</dbReference>
<evidence type="ECO:0000256" key="1">
    <source>
        <dbReference type="ARBA" id="ARBA00004141"/>
    </source>
</evidence>